<evidence type="ECO:0000313" key="3">
    <source>
        <dbReference type="EMBL" id="PJF42420.1"/>
    </source>
</evidence>
<keyword evidence="1" id="KW-0472">Membrane</keyword>
<evidence type="ECO:0000313" key="4">
    <source>
        <dbReference type="Proteomes" id="UP000228947"/>
    </source>
</evidence>
<name>A0A2M8PY08_9CHLR</name>
<proteinExistence type="predicted"/>
<feature type="transmembrane region" description="Helical" evidence="1">
    <location>
        <begin position="40"/>
        <end position="64"/>
    </location>
</feature>
<feature type="transmembrane region" description="Helical" evidence="1">
    <location>
        <begin position="456"/>
        <end position="474"/>
    </location>
</feature>
<feature type="transmembrane region" description="Helical" evidence="1">
    <location>
        <begin position="210"/>
        <end position="227"/>
    </location>
</feature>
<comment type="caution">
    <text evidence="3">The sequence shown here is derived from an EMBL/GenBank/DDBJ whole genome shotgun (WGS) entry which is preliminary data.</text>
</comment>
<feature type="transmembrane region" description="Helical" evidence="1">
    <location>
        <begin position="279"/>
        <end position="300"/>
    </location>
</feature>
<feature type="transmembrane region" description="Helical" evidence="1">
    <location>
        <begin position="517"/>
        <end position="542"/>
    </location>
</feature>
<keyword evidence="1" id="KW-1133">Transmembrane helix</keyword>
<reference evidence="3 4" key="1">
    <citation type="submission" date="2017-11" db="EMBL/GenBank/DDBJ databases">
        <title>Evolution of Phototrophy in the Chloroflexi Phylum Driven by Horizontal Gene Transfer.</title>
        <authorList>
            <person name="Ward L.M."/>
            <person name="Hemp J."/>
            <person name="Shih P.M."/>
            <person name="Mcglynn S.E."/>
            <person name="Fischer W."/>
        </authorList>
    </citation>
    <scope>NUCLEOTIDE SEQUENCE [LARGE SCALE GENOMIC DNA]</scope>
    <source>
        <strain evidence="3">CP1_1M</strain>
    </source>
</reference>
<feature type="transmembrane region" description="Helical" evidence="1">
    <location>
        <begin position="6"/>
        <end position="28"/>
    </location>
</feature>
<dbReference type="InterPro" id="IPR038731">
    <property type="entry name" value="RgtA/B/C-like"/>
</dbReference>
<feature type="transmembrane region" description="Helical" evidence="1">
    <location>
        <begin position="312"/>
        <end position="332"/>
    </location>
</feature>
<feature type="transmembrane region" description="Helical" evidence="1">
    <location>
        <begin position="378"/>
        <end position="397"/>
    </location>
</feature>
<accession>A0A2M8PY08</accession>
<feature type="transmembrane region" description="Helical" evidence="1">
    <location>
        <begin position="426"/>
        <end position="444"/>
    </location>
</feature>
<evidence type="ECO:0000256" key="1">
    <source>
        <dbReference type="SAM" id="Phobius"/>
    </source>
</evidence>
<protein>
    <recommendedName>
        <fullName evidence="2">Glycosyltransferase RgtA/B/C/D-like domain-containing protein</fullName>
    </recommendedName>
</protein>
<dbReference type="Proteomes" id="UP000228947">
    <property type="component" value="Unassembled WGS sequence"/>
</dbReference>
<feature type="transmembrane region" description="Helical" evidence="1">
    <location>
        <begin position="70"/>
        <end position="89"/>
    </location>
</feature>
<evidence type="ECO:0000259" key="2">
    <source>
        <dbReference type="Pfam" id="PF13231"/>
    </source>
</evidence>
<feature type="transmembrane region" description="Helical" evidence="1">
    <location>
        <begin position="186"/>
        <end position="203"/>
    </location>
</feature>
<feature type="transmembrane region" description="Helical" evidence="1">
    <location>
        <begin position="257"/>
        <end position="273"/>
    </location>
</feature>
<feature type="domain" description="Glycosyltransferase RgtA/B/C/D-like" evidence="2">
    <location>
        <begin position="180"/>
        <end position="295"/>
    </location>
</feature>
<dbReference type="EMBL" id="PGTL01000018">
    <property type="protein sequence ID" value="PJF42420.1"/>
    <property type="molecule type" value="Genomic_DNA"/>
</dbReference>
<gene>
    <name evidence="3" type="ORF">CUN50_04220</name>
</gene>
<sequence length="828" mass="92389">MPDWLLPTFALAPALLWFFFGVGLPYALILLPREDWHNRLLIGALSLALSPLLSTTVMFVIGTFGRFSTLNVLLGTAAVCAFGLPFAWRRMRLPALKAPKAAPLSAIEAALIAAIGIAVLLRFWNTAYWCFTTYDALWVYGYNARLFFLEGNIPARIGYYPQHVPLAYTYAQLLWNGLNDHAARTVLPYFALNSILLTYIGAARLFSRRAGLIAAALWTLYPHHAVWSQFGDLEVTLTGYFAGTAAFFILAWRQRQVRYAIISGLLLAGALWTKPTAGALIQSLVLIGAVALVAQIAAQRRSAWRALWQNQLARYALLTLIVAFPLGGMWYLRNALYGHPMLVLPEGYWQAAAQRSGQELGWLLLMALLAVPFAGRRWRVAALGCAALYSAALPSAFGGRLPTLAELQRMAVGQIATSLAPTRLGVLEYAVLALGTALLAWSLAPQWRRLGMAQRGALLLIGAFIVPYAVTWFWSYSYHFRLSFPIVPFFCWLIAAQVDALACRVRWRYVARSVQAAAALIVIFSLAALGWLSILSALPYALTGSLPDDEAKIAVGNPALMELVNFLRQRRAELGRPLKVVAPGELRLNFFFPQDDIRGDWFPTTLDEIAGVDYYIDSSVSHFLYNVRGLFYNQIIHSRTRMEVLWRAFTTDDGIFRFSAYEVNNVKRFQKPEPNGKLGVQVGDFAYLHGWDLNNLVFGTGQPIHIILWWEALKPAAQEYSVFIHLWDEANQRAVMVFGGQPVAGAWEVWFGVPGEHFSQPYPTRLWQAGEIIKDEWRVPVPEGVPSGEYELRVGMFDPISGARLPISRDGQVLGDFLSLNRLRIIAN</sequence>
<feature type="transmembrane region" description="Helical" evidence="1">
    <location>
        <begin position="233"/>
        <end position="250"/>
    </location>
</feature>
<keyword evidence="1" id="KW-0812">Transmembrane</keyword>
<feature type="transmembrane region" description="Helical" evidence="1">
    <location>
        <begin position="101"/>
        <end position="124"/>
    </location>
</feature>
<dbReference type="Pfam" id="PF13231">
    <property type="entry name" value="PMT_2"/>
    <property type="match status" value="1"/>
</dbReference>
<organism evidence="3 4">
    <name type="scientific">Candidatus Thermofonsia Clade 1 bacterium</name>
    <dbReference type="NCBI Taxonomy" id="2364210"/>
    <lineage>
        <taxon>Bacteria</taxon>
        <taxon>Bacillati</taxon>
        <taxon>Chloroflexota</taxon>
        <taxon>Candidatus Thermofontia</taxon>
        <taxon>Candidatus Thermofonsia Clade 1</taxon>
    </lineage>
</organism>
<feature type="transmembrane region" description="Helical" evidence="1">
    <location>
        <begin position="486"/>
        <end position="505"/>
    </location>
</feature>
<dbReference type="AlphaFoldDB" id="A0A2M8PY08"/>
<feature type="transmembrane region" description="Helical" evidence="1">
    <location>
        <begin position="352"/>
        <end position="371"/>
    </location>
</feature>